<dbReference type="STRING" id="1797768.A3C59_03600"/>
<dbReference type="EMBL" id="MFCV01000021">
    <property type="protein sequence ID" value="OGE32762.1"/>
    <property type="molecule type" value="Genomic_DNA"/>
</dbReference>
<dbReference type="AlphaFoldDB" id="A0A1F5JVV7"/>
<accession>A0A1F5JVV7</accession>
<gene>
    <name evidence="1" type="ORF">A3C59_03600</name>
</gene>
<reference evidence="1 2" key="1">
    <citation type="journal article" date="2016" name="Nat. Commun.">
        <title>Thousands of microbial genomes shed light on interconnected biogeochemical processes in an aquifer system.</title>
        <authorList>
            <person name="Anantharaman K."/>
            <person name="Brown C.T."/>
            <person name="Hug L.A."/>
            <person name="Sharon I."/>
            <person name="Castelle C.J."/>
            <person name="Probst A.J."/>
            <person name="Thomas B.C."/>
            <person name="Singh A."/>
            <person name="Wilkins M.J."/>
            <person name="Karaoz U."/>
            <person name="Brodie E.L."/>
            <person name="Williams K.H."/>
            <person name="Hubbard S.S."/>
            <person name="Banfield J.F."/>
        </authorList>
    </citation>
    <scope>NUCLEOTIDE SEQUENCE [LARGE SCALE GENOMIC DNA]</scope>
</reference>
<proteinExistence type="predicted"/>
<protein>
    <submittedName>
        <fullName evidence="1">Uncharacterized protein</fullName>
    </submittedName>
</protein>
<name>A0A1F5JVV7_9BACT</name>
<dbReference type="Proteomes" id="UP000176902">
    <property type="component" value="Unassembled WGS sequence"/>
</dbReference>
<comment type="caution">
    <text evidence="1">The sequence shown here is derived from an EMBL/GenBank/DDBJ whole genome shotgun (WGS) entry which is preliminary data.</text>
</comment>
<sequence>MKIESEQNTPVQRFLGWIGQNRFIQGILSEGPFPHGRARLMQDVEGFSRNLLGEIGVSDHPLFSDELVERHFVNQLAANIIEKVFFQKDPQDALDGRKHSLSQGVAIDFLFDFSRAANISVGQWDDEEKNRIPNLQHQQLSAMDLEARYILLTSGYLSLFVNDFLSEIHGRKTNHFPIYGFLNLREGISLRLDKLESQIEKMKQEA</sequence>
<organism evidence="1 2">
    <name type="scientific">Candidatus Daviesbacteria bacterium RIFCSPHIGHO2_02_FULL_36_13</name>
    <dbReference type="NCBI Taxonomy" id="1797768"/>
    <lineage>
        <taxon>Bacteria</taxon>
        <taxon>Candidatus Daviesiibacteriota</taxon>
    </lineage>
</organism>
<evidence type="ECO:0000313" key="2">
    <source>
        <dbReference type="Proteomes" id="UP000176902"/>
    </source>
</evidence>
<evidence type="ECO:0000313" key="1">
    <source>
        <dbReference type="EMBL" id="OGE32762.1"/>
    </source>
</evidence>